<name>A0A223ARC7_9FIRM</name>
<dbReference type="OrthoDB" id="3034711at2"/>
<protein>
    <submittedName>
        <fullName evidence="1">Uncharacterized protein</fullName>
    </submittedName>
</protein>
<evidence type="ECO:0000313" key="2">
    <source>
        <dbReference type="Proteomes" id="UP000214689"/>
    </source>
</evidence>
<reference evidence="2" key="1">
    <citation type="submission" date="2016-05" db="EMBL/GenBank/DDBJ databases">
        <authorList>
            <person name="Holder M.E."/>
            <person name="Ajami N.J."/>
            <person name="Petrosino J.F."/>
        </authorList>
    </citation>
    <scope>NUCLEOTIDE SEQUENCE [LARGE SCALE GENOMIC DNA]</scope>
    <source>
        <strain evidence="2">ATCC 700696</strain>
    </source>
</reference>
<evidence type="ECO:0000313" key="1">
    <source>
        <dbReference type="EMBL" id="ASS37520.1"/>
    </source>
</evidence>
<accession>A0A223ARC7</accession>
<sequence length="157" mass="17518">MDENKISIDEFLNIAGVKLSTVKRNSGKIPGLQYENGEFNILKGTRYPGDFHRYKLTNSAERRYVLLKAISEYKYIDCSVLRIYQEQFVTLLEELLAAGLISENGLPNHYGANAYDCTKAGDEVLELAKKSESVNKITEMVSSAAGHFFGAVISEVI</sequence>
<dbReference type="AlphaFoldDB" id="A0A223ARC7"/>
<dbReference type="EMBL" id="CP016199">
    <property type="protein sequence ID" value="ASS37520.1"/>
    <property type="molecule type" value="Genomic_DNA"/>
</dbReference>
<keyword evidence="2" id="KW-1185">Reference proteome</keyword>
<proteinExistence type="predicted"/>
<organism evidence="1 2">
    <name type="scientific">Mogibacterium pumilum</name>
    <dbReference type="NCBI Taxonomy" id="86332"/>
    <lineage>
        <taxon>Bacteria</taxon>
        <taxon>Bacillati</taxon>
        <taxon>Bacillota</taxon>
        <taxon>Clostridia</taxon>
        <taxon>Peptostreptococcales</taxon>
        <taxon>Anaerovoracaceae</taxon>
        <taxon>Mogibacterium</taxon>
    </lineage>
</organism>
<gene>
    <name evidence="1" type="ORF">AXF17_02965</name>
</gene>
<dbReference type="RefSeq" id="WP_094233741.1">
    <property type="nucleotide sequence ID" value="NZ_CP016199.1"/>
</dbReference>
<dbReference type="Proteomes" id="UP000214689">
    <property type="component" value="Chromosome"/>
</dbReference>